<protein>
    <submittedName>
        <fullName evidence="3">Flagellar hook-length control protein FliK</fullName>
    </submittedName>
</protein>
<feature type="domain" description="Flagellar hook-length control protein-like C-terminal" evidence="2">
    <location>
        <begin position="378"/>
        <end position="453"/>
    </location>
</feature>
<dbReference type="AlphaFoldDB" id="A0A2T3XNC1"/>
<accession>A0A2T3XNC1</accession>
<dbReference type="Proteomes" id="UP000240638">
    <property type="component" value="Unassembled WGS sequence"/>
</dbReference>
<reference evidence="3 4" key="1">
    <citation type="submission" date="2018-03" db="EMBL/GenBank/DDBJ databases">
        <title>Whole genome analyses suggest that Burkholderia sensu lato contains two further novel genera in the rhizoxinica-symbiotica group Mycetohabitans gen. nov., and Trinickia gen. nov.: implications for the evolution of diazotrophy and nodulation in the Burkholderiaceae.</title>
        <authorList>
            <person name="Estrada De Los Santos P."/>
            <person name="Palmer M."/>
            <person name="Chavez-Ramirez B."/>
            <person name="Steenkamp E.T."/>
            <person name="Hirsch A.M."/>
            <person name="Manyaka P."/>
            <person name="Maluk M."/>
            <person name="Lafos M."/>
            <person name="Crook M."/>
            <person name="Gross E."/>
            <person name="Simon M.F."/>
            <person name="Bueno Dos Reis Junior F."/>
            <person name="Poole P.S."/>
            <person name="Venter S.N."/>
            <person name="James E.K."/>
        </authorList>
    </citation>
    <scope>NUCLEOTIDE SEQUENCE [LARGE SCALE GENOMIC DNA]</scope>
    <source>
        <strain evidence="3 4">JPY-366</strain>
    </source>
</reference>
<keyword evidence="3" id="KW-0966">Cell projection</keyword>
<feature type="region of interest" description="Disordered" evidence="1">
    <location>
        <begin position="367"/>
        <end position="386"/>
    </location>
</feature>
<dbReference type="EMBL" id="PYUC01000014">
    <property type="protein sequence ID" value="PTB18021.1"/>
    <property type="molecule type" value="Genomic_DNA"/>
</dbReference>
<dbReference type="RefSeq" id="WP_107153209.1">
    <property type="nucleotide sequence ID" value="NZ_PYUC01000014.1"/>
</dbReference>
<organism evidence="3 4">
    <name type="scientific">Trinickia symbiotica</name>
    <dbReference type="NCBI Taxonomy" id="863227"/>
    <lineage>
        <taxon>Bacteria</taxon>
        <taxon>Pseudomonadati</taxon>
        <taxon>Pseudomonadota</taxon>
        <taxon>Betaproteobacteria</taxon>
        <taxon>Burkholderiales</taxon>
        <taxon>Burkholderiaceae</taxon>
        <taxon>Trinickia</taxon>
    </lineage>
</organism>
<evidence type="ECO:0000313" key="4">
    <source>
        <dbReference type="Proteomes" id="UP000240638"/>
    </source>
</evidence>
<dbReference type="InterPro" id="IPR021136">
    <property type="entry name" value="Flagellar_hook_control-like_C"/>
</dbReference>
<keyword evidence="3" id="KW-0282">Flagellum</keyword>
<sequence>MSGIDSTLGSMLTSRLDALIENVGAGARTATTQTGASAEATDTSTAPIGGAIPIADAPPPASAQAILSEVALTLDAISRFGGDATQPVLGEAPIWPAPPAIDAQPAAGAGPLGAGAAAASASGGTAMSGGAAASASSAATAATLAAALPVEALAAALEKTVAETGLFYESHLAQWLSGNYPAELLADEPQTRLAAAAAQLSFDWEQTASAGADGSDAFFGASPASSAFASAAGVLRDGAALATALLQHATGSQPSASPMLPGDPRMSASAYAGARPFPGQPGAATAFGNAADSLRSAATGSAGASARSASALGVSGDPFGGAPASVAASIHPATIPLVRQQLDLLATEQFRWTGEVWPGTKLDWTIEPEPDRYRGPGEQEAPDEQAWRTRLTLALPTLGTVDADLVLKGTSLVVRVQASPAGAARLATGGEAFGRRLRAAGIELTGLTIREVGGADSAATADAAQAATSAYARAAAAAADAQAHDAAVAPDAVTASGAGEGRRGPPSPLEGLFDDPFEWSGT</sequence>
<feature type="region of interest" description="Disordered" evidence="1">
    <location>
        <begin position="494"/>
        <end position="522"/>
    </location>
</feature>
<evidence type="ECO:0000256" key="1">
    <source>
        <dbReference type="SAM" id="MobiDB-lite"/>
    </source>
</evidence>
<name>A0A2T3XNC1_9BURK</name>
<evidence type="ECO:0000313" key="3">
    <source>
        <dbReference type="EMBL" id="PTB18021.1"/>
    </source>
</evidence>
<proteinExistence type="predicted"/>
<gene>
    <name evidence="3" type="ORF">C9I57_24595</name>
</gene>
<comment type="caution">
    <text evidence="3">The sequence shown here is derived from an EMBL/GenBank/DDBJ whole genome shotgun (WGS) entry which is preliminary data.</text>
</comment>
<keyword evidence="3" id="KW-0969">Cilium</keyword>
<evidence type="ECO:0000259" key="2">
    <source>
        <dbReference type="Pfam" id="PF02120"/>
    </source>
</evidence>
<feature type="compositionally biased region" description="Acidic residues" evidence="1">
    <location>
        <begin position="512"/>
        <end position="522"/>
    </location>
</feature>
<dbReference type="Pfam" id="PF02120">
    <property type="entry name" value="Flg_hook"/>
    <property type="match status" value="1"/>
</dbReference>